<gene>
    <name evidence="2" type="ORF">C7H19_17300</name>
</gene>
<name>A0A2T1LUS2_9CHRO</name>
<evidence type="ECO:0000313" key="2">
    <source>
        <dbReference type="EMBL" id="PSF35313.1"/>
    </source>
</evidence>
<organism evidence="2 3">
    <name type="scientific">Aphanothece hegewaldii CCALA 016</name>
    <dbReference type="NCBI Taxonomy" id="2107694"/>
    <lineage>
        <taxon>Bacteria</taxon>
        <taxon>Bacillati</taxon>
        <taxon>Cyanobacteriota</taxon>
        <taxon>Cyanophyceae</taxon>
        <taxon>Oscillatoriophycideae</taxon>
        <taxon>Chroococcales</taxon>
        <taxon>Aphanothecaceae</taxon>
        <taxon>Aphanothece</taxon>
    </lineage>
</organism>
<dbReference type="AlphaFoldDB" id="A0A2T1LUS2"/>
<comment type="caution">
    <text evidence="2">The sequence shown here is derived from an EMBL/GenBank/DDBJ whole genome shotgun (WGS) entry which is preliminary data.</text>
</comment>
<dbReference type="EMBL" id="PXOH01000021">
    <property type="protein sequence ID" value="PSF35313.1"/>
    <property type="molecule type" value="Genomic_DNA"/>
</dbReference>
<proteinExistence type="predicted"/>
<sequence length="63" mass="7457">MFPFFGNSCWSGRSYSRQEYRQQKLRFLKTMRDELETRLAGLNAAIETMERQMSQEESPSTNS</sequence>
<dbReference type="RefSeq" id="WP_106458173.1">
    <property type="nucleotide sequence ID" value="NZ_PXOH01000021.1"/>
</dbReference>
<dbReference type="Proteomes" id="UP000239001">
    <property type="component" value="Unassembled WGS sequence"/>
</dbReference>
<dbReference type="OrthoDB" id="488906at2"/>
<keyword evidence="1" id="KW-0175">Coiled coil</keyword>
<feature type="coiled-coil region" evidence="1">
    <location>
        <begin position="25"/>
        <end position="52"/>
    </location>
</feature>
<evidence type="ECO:0000313" key="3">
    <source>
        <dbReference type="Proteomes" id="UP000239001"/>
    </source>
</evidence>
<reference evidence="2 3" key="1">
    <citation type="submission" date="2018-03" db="EMBL/GenBank/DDBJ databases">
        <title>The ancient ancestry and fast evolution of plastids.</title>
        <authorList>
            <person name="Moore K.R."/>
            <person name="Magnabosco C."/>
            <person name="Momper L."/>
            <person name="Gold D.A."/>
            <person name="Bosak T."/>
            <person name="Fournier G.P."/>
        </authorList>
    </citation>
    <scope>NUCLEOTIDE SEQUENCE [LARGE SCALE GENOMIC DNA]</scope>
    <source>
        <strain evidence="2 3">CCALA 016</strain>
    </source>
</reference>
<evidence type="ECO:0000256" key="1">
    <source>
        <dbReference type="SAM" id="Coils"/>
    </source>
</evidence>
<reference evidence="2 3" key="2">
    <citation type="submission" date="2018-03" db="EMBL/GenBank/DDBJ databases">
        <authorList>
            <person name="Keele B.F."/>
        </authorList>
    </citation>
    <scope>NUCLEOTIDE SEQUENCE [LARGE SCALE GENOMIC DNA]</scope>
    <source>
        <strain evidence="2 3">CCALA 016</strain>
    </source>
</reference>
<accession>A0A2T1LUS2</accession>
<protein>
    <submittedName>
        <fullName evidence="2">Uncharacterized protein</fullName>
    </submittedName>
</protein>
<keyword evidence="3" id="KW-1185">Reference proteome</keyword>